<comment type="caution">
    <text evidence="1">The sequence shown here is derived from an EMBL/GenBank/DDBJ whole genome shotgun (WGS) entry which is preliminary data.</text>
</comment>
<keyword evidence="2" id="KW-1185">Reference proteome</keyword>
<dbReference type="EMBL" id="BDSP01000053">
    <property type="protein sequence ID" value="GAX12667.1"/>
    <property type="molecule type" value="Genomic_DNA"/>
</dbReference>
<name>A0A1Z5JF76_FISSO</name>
<dbReference type="Pfam" id="PF07209">
    <property type="entry name" value="DUF1415"/>
    <property type="match status" value="1"/>
</dbReference>
<protein>
    <recommendedName>
        <fullName evidence="3">DUF1415 domain-containing protein</fullName>
    </recommendedName>
</protein>
<reference evidence="1 2" key="1">
    <citation type="journal article" date="2015" name="Plant Cell">
        <title>Oil accumulation by the oleaginous diatom Fistulifera solaris as revealed by the genome and transcriptome.</title>
        <authorList>
            <person name="Tanaka T."/>
            <person name="Maeda Y."/>
            <person name="Veluchamy A."/>
            <person name="Tanaka M."/>
            <person name="Abida H."/>
            <person name="Marechal E."/>
            <person name="Bowler C."/>
            <person name="Muto M."/>
            <person name="Sunaga Y."/>
            <person name="Tanaka M."/>
            <person name="Yoshino T."/>
            <person name="Taniguchi T."/>
            <person name="Fukuda Y."/>
            <person name="Nemoto M."/>
            <person name="Matsumoto M."/>
            <person name="Wong P.S."/>
            <person name="Aburatani S."/>
            <person name="Fujibuchi W."/>
        </authorList>
    </citation>
    <scope>NUCLEOTIDE SEQUENCE [LARGE SCALE GENOMIC DNA]</scope>
    <source>
        <strain evidence="1 2">JPCC DA0580</strain>
    </source>
</reference>
<gene>
    <name evidence="1" type="ORF">FisN_13Lh139</name>
</gene>
<evidence type="ECO:0000313" key="1">
    <source>
        <dbReference type="EMBL" id="GAX12667.1"/>
    </source>
</evidence>
<dbReference type="Proteomes" id="UP000198406">
    <property type="component" value="Unassembled WGS sequence"/>
</dbReference>
<dbReference type="OrthoDB" id="42978at2759"/>
<dbReference type="AlphaFoldDB" id="A0A1Z5JF76"/>
<evidence type="ECO:0000313" key="2">
    <source>
        <dbReference type="Proteomes" id="UP000198406"/>
    </source>
</evidence>
<proteinExistence type="predicted"/>
<organism evidence="1 2">
    <name type="scientific">Fistulifera solaris</name>
    <name type="common">Oleaginous diatom</name>
    <dbReference type="NCBI Taxonomy" id="1519565"/>
    <lineage>
        <taxon>Eukaryota</taxon>
        <taxon>Sar</taxon>
        <taxon>Stramenopiles</taxon>
        <taxon>Ochrophyta</taxon>
        <taxon>Bacillariophyta</taxon>
        <taxon>Bacillariophyceae</taxon>
        <taxon>Bacillariophycidae</taxon>
        <taxon>Naviculales</taxon>
        <taxon>Naviculaceae</taxon>
        <taxon>Fistulifera</taxon>
    </lineage>
</organism>
<dbReference type="InterPro" id="IPR009858">
    <property type="entry name" value="DUF1415"/>
</dbReference>
<evidence type="ECO:0008006" key="3">
    <source>
        <dbReference type="Google" id="ProtNLM"/>
    </source>
</evidence>
<sequence length="291" mass="33438">MKGLFRNPQLLWAMAAMTMVEESSSFVVRSTARQRLAGWRMDTNPLRRSTFQRNQQRSVHSFSKKAAPEKDIGEDDAIVREKTTQWLKDVVIGMNLCPFADKPMRKKQIHIHILRGTDVEWIVEQIWKELHYRIRASGTALMVCPELHPDNFNAYLDVLDLVQQIIENDPALKGQVQVAPFHPFFQFEGSGTDNSDNWTNRSPYPIFHILREDEVTRAVDKIGGDAGLVWKRNVELLEMIEKELGTTALEQIMTSNTDTKLTQKKGDILRRLRARNVTDGTSNFDSNDADR</sequence>
<accession>A0A1Z5JF76</accession>
<dbReference type="InParanoid" id="A0A1Z5JF76"/>